<feature type="domain" description="Histidine kinase" evidence="13">
    <location>
        <begin position="378"/>
        <end position="599"/>
    </location>
</feature>
<dbReference type="PROSITE" id="PS50109">
    <property type="entry name" value="HIS_KIN"/>
    <property type="match status" value="1"/>
</dbReference>
<comment type="subcellular location">
    <subcellularLocation>
        <location evidence="2">Cell membrane</location>
    </subcellularLocation>
</comment>
<dbReference type="Pfam" id="PF08448">
    <property type="entry name" value="PAS_4"/>
    <property type="match status" value="1"/>
</dbReference>
<dbReference type="InterPro" id="IPR003661">
    <property type="entry name" value="HisK_dim/P_dom"/>
</dbReference>
<evidence type="ECO:0000256" key="2">
    <source>
        <dbReference type="ARBA" id="ARBA00004236"/>
    </source>
</evidence>
<gene>
    <name evidence="15" type="ordered locus">Sfum_2891</name>
</gene>
<dbReference type="GO" id="GO:0000155">
    <property type="term" value="F:phosphorelay sensor kinase activity"/>
    <property type="evidence" value="ECO:0007669"/>
    <property type="project" value="InterPro"/>
</dbReference>
<dbReference type="SUPFAM" id="SSF55874">
    <property type="entry name" value="ATPase domain of HSP90 chaperone/DNA topoisomerase II/histidine kinase"/>
    <property type="match status" value="1"/>
</dbReference>
<keyword evidence="8 15" id="KW-0418">Kinase</keyword>
<dbReference type="AlphaFoldDB" id="A0LMB6"/>
<keyword evidence="9" id="KW-0067">ATP-binding</keyword>
<dbReference type="EMBL" id="CP000478">
    <property type="protein sequence ID" value="ABK18568.1"/>
    <property type="molecule type" value="Genomic_DNA"/>
</dbReference>
<feature type="transmembrane region" description="Helical" evidence="12">
    <location>
        <begin position="176"/>
        <end position="195"/>
    </location>
</feature>
<dbReference type="SMART" id="SM00304">
    <property type="entry name" value="HAMP"/>
    <property type="match status" value="1"/>
</dbReference>
<comment type="catalytic activity">
    <reaction evidence="1">
        <text>ATP + protein L-histidine = ADP + protein N-phospho-L-histidine.</text>
        <dbReference type="EC" id="2.7.13.3"/>
    </reaction>
</comment>
<dbReference type="InterPro" id="IPR050351">
    <property type="entry name" value="BphY/WalK/GraS-like"/>
</dbReference>
<dbReference type="Gene3D" id="6.10.340.10">
    <property type="match status" value="1"/>
</dbReference>
<dbReference type="Proteomes" id="UP000001784">
    <property type="component" value="Chromosome"/>
</dbReference>
<sequence length="615" mass="68746">MQRNYTWRTRVLLSFWMVLLLALLLPPWYYFRILTRETMDETTKAAIQQLGLARWFLDREKEIRTVEDLQDRIVEIGGQLGLRLTYVAEGGRVIADSVVPRADIPNMDNHAGRPEIIEARDREVAVVTRFSRTTQTELLHVARTVEGRGTIPPGVLRLATPLSKIREPLDRLKNSLLLFLALVSIATAGLSYFLVRRLNEPLRAMIHTAEAIATKDYRTRIHSSPGQEFYPLTQSINRMAESIENHVRTITEQKQQLEAVFDAMQEGVMVLDTRGRIRTTNRSFSGLVPGDSAVAGRRPLEVIVNVELQESCDRIMASTSDSEGAPFSLQITLGQERTYDVNIVGIADSQTGAGAVVVFHDISELKRLEKVRQDFVANVSHELRTPLTSIKGYTETLLAEDRVDPHMLSSFLQIVLKNTNHVVKIVEDLLQLARLEAQQKPPNAVPVNAANALTAAWKACAHQAESKRVRLESTLPEGGVWVCADFDQLVQVFRNLLENAIRYSPEGEAVTVSHEARREKVTLMVRDEGPGIPGAHQQRIFERFYRVEKHRSDNWGSTGLGLAICRHILRNLGGRIRVQSPNTGGTTGTAFLFTLPAVPLGAEEPGTQNDPAVTT</sequence>
<dbReference type="InterPro" id="IPR036890">
    <property type="entry name" value="HATPase_C_sf"/>
</dbReference>
<dbReference type="InterPro" id="IPR000014">
    <property type="entry name" value="PAS"/>
</dbReference>
<dbReference type="InterPro" id="IPR036097">
    <property type="entry name" value="HisK_dim/P_sf"/>
</dbReference>
<dbReference type="Pfam" id="PF00672">
    <property type="entry name" value="HAMP"/>
    <property type="match status" value="1"/>
</dbReference>
<protein>
    <recommendedName>
        <fullName evidence="3">histidine kinase</fullName>
        <ecNumber evidence="3">2.7.13.3</ecNumber>
    </recommendedName>
</protein>
<dbReference type="HOGENOM" id="CLU_000445_89_2_7"/>
<evidence type="ECO:0000313" key="16">
    <source>
        <dbReference type="Proteomes" id="UP000001784"/>
    </source>
</evidence>
<dbReference type="Gene3D" id="3.30.565.10">
    <property type="entry name" value="Histidine kinase-like ATPase, C-terminal domain"/>
    <property type="match status" value="1"/>
</dbReference>
<dbReference type="Pfam" id="PF02518">
    <property type="entry name" value="HATPase_c"/>
    <property type="match status" value="1"/>
</dbReference>
<organism evidence="15 16">
    <name type="scientific">Syntrophobacter fumaroxidans (strain DSM 10017 / MPOB)</name>
    <dbReference type="NCBI Taxonomy" id="335543"/>
    <lineage>
        <taxon>Bacteria</taxon>
        <taxon>Pseudomonadati</taxon>
        <taxon>Thermodesulfobacteriota</taxon>
        <taxon>Syntrophobacteria</taxon>
        <taxon>Syntrophobacterales</taxon>
        <taxon>Syntrophobacteraceae</taxon>
        <taxon>Syntrophobacter</taxon>
    </lineage>
</organism>
<dbReference type="SUPFAM" id="SSF158472">
    <property type="entry name" value="HAMP domain-like"/>
    <property type="match status" value="1"/>
</dbReference>
<evidence type="ECO:0000256" key="8">
    <source>
        <dbReference type="ARBA" id="ARBA00022777"/>
    </source>
</evidence>
<evidence type="ECO:0000313" key="15">
    <source>
        <dbReference type="EMBL" id="ABK18568.1"/>
    </source>
</evidence>
<dbReference type="SMART" id="SM00388">
    <property type="entry name" value="HisKA"/>
    <property type="match status" value="1"/>
</dbReference>
<keyword evidence="6" id="KW-0808">Transferase</keyword>
<evidence type="ECO:0000256" key="1">
    <source>
        <dbReference type="ARBA" id="ARBA00000085"/>
    </source>
</evidence>
<dbReference type="InterPro" id="IPR003660">
    <property type="entry name" value="HAMP_dom"/>
</dbReference>
<dbReference type="CDD" id="cd00075">
    <property type="entry name" value="HATPase"/>
    <property type="match status" value="1"/>
</dbReference>
<dbReference type="InParanoid" id="A0LMB6"/>
<dbReference type="RefSeq" id="WP_011699733.1">
    <property type="nucleotide sequence ID" value="NC_008554.1"/>
</dbReference>
<keyword evidence="4" id="KW-1003">Cell membrane</keyword>
<dbReference type="InterPro" id="IPR013656">
    <property type="entry name" value="PAS_4"/>
</dbReference>
<dbReference type="PANTHER" id="PTHR45453">
    <property type="entry name" value="PHOSPHATE REGULON SENSOR PROTEIN PHOR"/>
    <property type="match status" value="1"/>
</dbReference>
<evidence type="ECO:0000256" key="5">
    <source>
        <dbReference type="ARBA" id="ARBA00022553"/>
    </source>
</evidence>
<evidence type="ECO:0000256" key="6">
    <source>
        <dbReference type="ARBA" id="ARBA00022679"/>
    </source>
</evidence>
<evidence type="ECO:0000256" key="10">
    <source>
        <dbReference type="ARBA" id="ARBA00023012"/>
    </source>
</evidence>
<keyword evidence="16" id="KW-1185">Reference proteome</keyword>
<keyword evidence="7" id="KW-0547">Nucleotide-binding</keyword>
<dbReference type="InterPro" id="IPR035965">
    <property type="entry name" value="PAS-like_dom_sf"/>
</dbReference>
<dbReference type="GO" id="GO:0005886">
    <property type="term" value="C:plasma membrane"/>
    <property type="evidence" value="ECO:0007669"/>
    <property type="project" value="UniProtKB-SubCell"/>
</dbReference>
<dbReference type="EC" id="2.7.13.3" evidence="3"/>
<keyword evidence="10" id="KW-0902">Two-component regulatory system</keyword>
<dbReference type="GO" id="GO:0004721">
    <property type="term" value="F:phosphoprotein phosphatase activity"/>
    <property type="evidence" value="ECO:0007669"/>
    <property type="project" value="TreeGrafter"/>
</dbReference>
<dbReference type="eggNOG" id="COG5002">
    <property type="taxonomic scope" value="Bacteria"/>
</dbReference>
<dbReference type="GO" id="GO:0016036">
    <property type="term" value="P:cellular response to phosphate starvation"/>
    <property type="evidence" value="ECO:0007669"/>
    <property type="project" value="TreeGrafter"/>
</dbReference>
<evidence type="ECO:0000256" key="3">
    <source>
        <dbReference type="ARBA" id="ARBA00012438"/>
    </source>
</evidence>
<dbReference type="InterPro" id="IPR004358">
    <property type="entry name" value="Sig_transdc_His_kin-like_C"/>
</dbReference>
<feature type="domain" description="HAMP" evidence="14">
    <location>
        <begin position="196"/>
        <end position="248"/>
    </location>
</feature>
<dbReference type="OrthoDB" id="9813151at2"/>
<evidence type="ECO:0000256" key="12">
    <source>
        <dbReference type="SAM" id="Phobius"/>
    </source>
</evidence>
<dbReference type="NCBIfam" id="TIGR00229">
    <property type="entry name" value="sensory_box"/>
    <property type="match status" value="1"/>
</dbReference>
<proteinExistence type="predicted"/>
<keyword evidence="12" id="KW-1133">Transmembrane helix</keyword>
<dbReference type="STRING" id="335543.Sfum_2891"/>
<dbReference type="FunFam" id="3.30.565.10:FF:000006">
    <property type="entry name" value="Sensor histidine kinase WalK"/>
    <property type="match status" value="1"/>
</dbReference>
<accession>A0LMB6</accession>
<dbReference type="InterPro" id="IPR003594">
    <property type="entry name" value="HATPase_dom"/>
</dbReference>
<evidence type="ECO:0000256" key="9">
    <source>
        <dbReference type="ARBA" id="ARBA00022840"/>
    </source>
</evidence>
<dbReference type="KEGG" id="sfu:Sfum_2891"/>
<dbReference type="PRINTS" id="PR00344">
    <property type="entry name" value="BCTRLSENSOR"/>
</dbReference>
<evidence type="ECO:0000256" key="11">
    <source>
        <dbReference type="ARBA" id="ARBA00023136"/>
    </source>
</evidence>
<dbReference type="Gene3D" id="1.10.287.130">
    <property type="match status" value="1"/>
</dbReference>
<dbReference type="CDD" id="cd00082">
    <property type="entry name" value="HisKA"/>
    <property type="match status" value="1"/>
</dbReference>
<reference evidence="15 16" key="1">
    <citation type="submission" date="2006-10" db="EMBL/GenBank/DDBJ databases">
        <title>Complete sequence of Syntrophobacter fumaroxidans MPOB.</title>
        <authorList>
            <consortium name="US DOE Joint Genome Institute"/>
            <person name="Copeland A."/>
            <person name="Lucas S."/>
            <person name="Lapidus A."/>
            <person name="Barry K."/>
            <person name="Detter J.C."/>
            <person name="Glavina del Rio T."/>
            <person name="Hammon N."/>
            <person name="Israni S."/>
            <person name="Pitluck S."/>
            <person name="Goltsman E.G."/>
            <person name="Martinez M."/>
            <person name="Schmutz J."/>
            <person name="Larimer F."/>
            <person name="Land M."/>
            <person name="Hauser L."/>
            <person name="Kyrpides N."/>
            <person name="Kim E."/>
            <person name="Boone D.R."/>
            <person name="Brockman F."/>
            <person name="Culley D."/>
            <person name="Ferry J."/>
            <person name="Gunsalus R."/>
            <person name="McInerney M.J."/>
            <person name="Morrison M."/>
            <person name="Plugge C."/>
            <person name="Rohlin L."/>
            <person name="Scholten J."/>
            <person name="Sieber J."/>
            <person name="Stams A.J.M."/>
            <person name="Worm P."/>
            <person name="Henstra A.M."/>
            <person name="Richardson P."/>
        </authorList>
    </citation>
    <scope>NUCLEOTIDE SEQUENCE [LARGE SCALE GENOMIC DNA]</scope>
    <source>
        <strain evidence="16">DSM 10017 / MPOB</strain>
    </source>
</reference>
<name>A0LMB6_SYNFM</name>
<keyword evidence="12" id="KW-0812">Transmembrane</keyword>
<dbReference type="InterPro" id="IPR005467">
    <property type="entry name" value="His_kinase_dom"/>
</dbReference>
<dbReference type="SUPFAM" id="SSF55785">
    <property type="entry name" value="PYP-like sensor domain (PAS domain)"/>
    <property type="match status" value="1"/>
</dbReference>
<dbReference type="CDD" id="cd06225">
    <property type="entry name" value="HAMP"/>
    <property type="match status" value="1"/>
</dbReference>
<keyword evidence="5" id="KW-0597">Phosphoprotein</keyword>
<dbReference type="PROSITE" id="PS50885">
    <property type="entry name" value="HAMP"/>
    <property type="match status" value="1"/>
</dbReference>
<dbReference type="PANTHER" id="PTHR45453:SF1">
    <property type="entry name" value="PHOSPHATE REGULON SENSOR PROTEIN PHOR"/>
    <property type="match status" value="1"/>
</dbReference>
<dbReference type="FunFam" id="1.10.287.130:FF:000008">
    <property type="entry name" value="Two-component sensor histidine kinase"/>
    <property type="match status" value="1"/>
</dbReference>
<dbReference type="Gene3D" id="3.30.450.20">
    <property type="entry name" value="PAS domain"/>
    <property type="match status" value="1"/>
</dbReference>
<evidence type="ECO:0000259" key="14">
    <source>
        <dbReference type="PROSITE" id="PS50885"/>
    </source>
</evidence>
<keyword evidence="11 12" id="KW-0472">Membrane</keyword>
<dbReference type="SMART" id="SM00387">
    <property type="entry name" value="HATPase_c"/>
    <property type="match status" value="1"/>
</dbReference>
<feature type="transmembrane region" description="Helical" evidence="12">
    <location>
        <begin position="12"/>
        <end position="31"/>
    </location>
</feature>
<dbReference type="Pfam" id="PF00512">
    <property type="entry name" value="HisKA"/>
    <property type="match status" value="1"/>
</dbReference>
<evidence type="ECO:0000256" key="7">
    <source>
        <dbReference type="ARBA" id="ARBA00022741"/>
    </source>
</evidence>
<dbReference type="SUPFAM" id="SSF47384">
    <property type="entry name" value="Homodimeric domain of signal transducing histidine kinase"/>
    <property type="match status" value="1"/>
</dbReference>
<evidence type="ECO:0000256" key="4">
    <source>
        <dbReference type="ARBA" id="ARBA00022475"/>
    </source>
</evidence>
<evidence type="ECO:0000259" key="13">
    <source>
        <dbReference type="PROSITE" id="PS50109"/>
    </source>
</evidence>
<dbReference type="GO" id="GO:0005524">
    <property type="term" value="F:ATP binding"/>
    <property type="evidence" value="ECO:0007669"/>
    <property type="project" value="UniProtKB-KW"/>
</dbReference>